<dbReference type="Gene3D" id="3.60.60.10">
    <property type="entry name" value="Penicillin V Acylase, Chain A"/>
    <property type="match status" value="1"/>
</dbReference>
<name>A0A9D9J3R0_9BACT</name>
<evidence type="ECO:0000256" key="1">
    <source>
        <dbReference type="SAM" id="SignalP"/>
    </source>
</evidence>
<evidence type="ECO:0000313" key="2">
    <source>
        <dbReference type="EMBL" id="MBO8485366.1"/>
    </source>
</evidence>
<keyword evidence="1" id="KW-0732">Signal</keyword>
<protein>
    <submittedName>
        <fullName evidence="2">Uncharacterized protein</fullName>
    </submittedName>
</protein>
<dbReference type="Proteomes" id="UP000823750">
    <property type="component" value="Unassembled WGS sequence"/>
</dbReference>
<reference evidence="2" key="2">
    <citation type="journal article" date="2021" name="PeerJ">
        <title>Extensive microbial diversity within the chicken gut microbiome revealed by metagenomics and culture.</title>
        <authorList>
            <person name="Gilroy R."/>
            <person name="Ravi A."/>
            <person name="Getino M."/>
            <person name="Pursley I."/>
            <person name="Horton D.L."/>
            <person name="Alikhan N.F."/>
            <person name="Baker D."/>
            <person name="Gharbi K."/>
            <person name="Hall N."/>
            <person name="Watson M."/>
            <person name="Adriaenssens E.M."/>
            <person name="Foster-Nyarko E."/>
            <person name="Jarju S."/>
            <person name="Secka A."/>
            <person name="Antonio M."/>
            <person name="Oren A."/>
            <person name="Chaudhuri R.R."/>
            <person name="La Ragione R."/>
            <person name="Hildebrand F."/>
            <person name="Pallen M.J."/>
        </authorList>
    </citation>
    <scope>NUCLEOTIDE SEQUENCE</scope>
    <source>
        <strain evidence="2">B2-16538</strain>
    </source>
</reference>
<evidence type="ECO:0000313" key="3">
    <source>
        <dbReference type="Proteomes" id="UP000823750"/>
    </source>
</evidence>
<feature type="signal peptide" evidence="1">
    <location>
        <begin position="1"/>
        <end position="24"/>
    </location>
</feature>
<proteinExistence type="predicted"/>
<organism evidence="2 3">
    <name type="scientific">Candidatus Cryptobacteroides excrementavium</name>
    <dbReference type="NCBI Taxonomy" id="2840759"/>
    <lineage>
        <taxon>Bacteria</taxon>
        <taxon>Pseudomonadati</taxon>
        <taxon>Bacteroidota</taxon>
        <taxon>Bacteroidia</taxon>
        <taxon>Bacteroidales</taxon>
        <taxon>Candidatus Cryptobacteroides</taxon>
    </lineage>
</organism>
<dbReference type="AlphaFoldDB" id="A0A9D9J3R0"/>
<gene>
    <name evidence="2" type="ORF">IAB78_02960</name>
</gene>
<comment type="caution">
    <text evidence="2">The sequence shown here is derived from an EMBL/GenBank/DDBJ whole genome shotgun (WGS) entry which is preliminary data.</text>
</comment>
<reference evidence="2" key="1">
    <citation type="submission" date="2020-10" db="EMBL/GenBank/DDBJ databases">
        <authorList>
            <person name="Gilroy R."/>
        </authorList>
    </citation>
    <scope>NUCLEOTIDE SEQUENCE</scope>
    <source>
        <strain evidence="2">B2-16538</strain>
    </source>
</reference>
<dbReference type="EMBL" id="JADILX010000052">
    <property type="protein sequence ID" value="MBO8485366.1"/>
    <property type="molecule type" value="Genomic_DNA"/>
</dbReference>
<sequence length="429" mass="47319">MGHPVHIFFLVLACAFLSVGKAEACTAVIISGKATADGRPMIWKNRDTGNLDNSIRYFDGEKYSFTGLADSGSKGGEVWIGINTAGFAIMNTASYCLKDDDVPSSEMDREGILMYRALEICSDIGDFENFLDTLSRPMGVEANFCCIDAYGGAACYETGNTSYHKIDVNECEDGFLVVTNFSVSGDPRRWKGVERYRTAYSIFREMQAEGSLARIHPLGIIDSLSRSYRHEVMGIDLRRDAERFLSHTSGCFADLDFIPRRSTSASVVIHGVAPGDDPFKSVIWAALGYPPASVAVPVPLAAEDHIPDALSSYPDSDKDSFCGLSLYIRESFVFYEDVSSMSRYVNLKYVLGDSDCTQSTVGCSIKAEAGIRELFDAIYHGYLSGQLSLQEYHEKYDCISPQFFDICSHSFDCYLHYPGPSDTNDIDNG</sequence>
<accession>A0A9D9J3R0</accession>
<feature type="chain" id="PRO_5039218836" evidence="1">
    <location>
        <begin position="25"/>
        <end position="429"/>
    </location>
</feature>